<gene>
    <name evidence="2" type="ORF">G6047_02720</name>
</gene>
<accession>A0A972FJ16</accession>
<feature type="domain" description="DUF2147" evidence="1">
    <location>
        <begin position="24"/>
        <end position="138"/>
    </location>
</feature>
<evidence type="ECO:0000259" key="1">
    <source>
        <dbReference type="Pfam" id="PF09917"/>
    </source>
</evidence>
<evidence type="ECO:0000313" key="2">
    <source>
        <dbReference type="EMBL" id="NMH26934.1"/>
    </source>
</evidence>
<sequence>MKKIFISLIAIFLLSFSNSPSIIGKWKTVDDESGKAVSVIEIHEKGGKYYGKIVELLNPGDRNRKCVNCKGEDKNKPIMGLTVIKGLAKEKDEYTGKILDPKSGNIYKCNVELETADKLKVRGYIGVSLIGRTQYWHRVK</sequence>
<dbReference type="PANTHER" id="PTHR36919">
    <property type="entry name" value="BLR1215 PROTEIN"/>
    <property type="match status" value="1"/>
</dbReference>
<dbReference type="RefSeq" id="WP_169525941.1">
    <property type="nucleotide sequence ID" value="NZ_JAAMPU010000097.1"/>
</dbReference>
<dbReference type="PANTHER" id="PTHR36919:SF3">
    <property type="entry name" value="BLL5882 PROTEIN"/>
    <property type="match status" value="1"/>
</dbReference>
<dbReference type="AlphaFoldDB" id="A0A972FJ16"/>
<dbReference type="Proteomes" id="UP000712080">
    <property type="component" value="Unassembled WGS sequence"/>
</dbReference>
<dbReference type="EMBL" id="JAAMPU010000097">
    <property type="protein sequence ID" value="NMH26934.1"/>
    <property type="molecule type" value="Genomic_DNA"/>
</dbReference>
<keyword evidence="3" id="KW-1185">Reference proteome</keyword>
<protein>
    <submittedName>
        <fullName evidence="2">DUF2147 domain-containing protein</fullName>
    </submittedName>
</protein>
<proteinExistence type="predicted"/>
<evidence type="ECO:0000313" key="3">
    <source>
        <dbReference type="Proteomes" id="UP000712080"/>
    </source>
</evidence>
<reference evidence="2" key="1">
    <citation type="submission" date="2020-02" db="EMBL/GenBank/DDBJ databases">
        <title>Flavobacterium sp. genome.</title>
        <authorList>
            <person name="Jung H.S."/>
            <person name="Baek J.H."/>
            <person name="Jeon C.O."/>
        </authorList>
    </citation>
    <scope>NUCLEOTIDE SEQUENCE</scope>
    <source>
        <strain evidence="2">SE-s28</strain>
    </source>
</reference>
<organism evidence="2 3">
    <name type="scientific">Flavobacterium silvaticum</name>
    <dbReference type="NCBI Taxonomy" id="1852020"/>
    <lineage>
        <taxon>Bacteria</taxon>
        <taxon>Pseudomonadati</taxon>
        <taxon>Bacteroidota</taxon>
        <taxon>Flavobacteriia</taxon>
        <taxon>Flavobacteriales</taxon>
        <taxon>Flavobacteriaceae</taxon>
        <taxon>Flavobacterium</taxon>
    </lineage>
</organism>
<comment type="caution">
    <text evidence="2">The sequence shown here is derived from an EMBL/GenBank/DDBJ whole genome shotgun (WGS) entry which is preliminary data.</text>
</comment>
<dbReference type="InterPro" id="IPR019223">
    <property type="entry name" value="DUF2147"/>
</dbReference>
<dbReference type="Gene3D" id="2.40.128.520">
    <property type="match status" value="1"/>
</dbReference>
<dbReference type="Pfam" id="PF09917">
    <property type="entry name" value="DUF2147"/>
    <property type="match status" value="1"/>
</dbReference>
<name>A0A972FJ16_9FLAO</name>